<sequence length="248" mass="28317">MLRLYIHFPPDNVFETQRPVLSALLARGLVHFGYLLVAPLAQTLLYTLLNFTEAHCTVLITLLNIRCPAYPKHVQDTLVDQKLDFAWRLHEKGDGLVWAPRTREWWREKDWDGTCKTRDQLQDDLRQSLERLKLEDRRLEDTAPAQAHYEGKSPKACYQGESSPGGRKRAVPNLLRRALFGNRKPAALKLSRTSYIGSALLEGTGELRDAFRALKGAVLRQEVFAEDGSSKKENPYTIAEMRFAVDLL</sequence>
<dbReference type="Proteomes" id="UP001172680">
    <property type="component" value="Unassembled WGS sequence"/>
</dbReference>
<organism evidence="1 2">
    <name type="scientific">Coniosporium tulheliwenetii</name>
    <dbReference type="NCBI Taxonomy" id="3383036"/>
    <lineage>
        <taxon>Eukaryota</taxon>
        <taxon>Fungi</taxon>
        <taxon>Dikarya</taxon>
        <taxon>Ascomycota</taxon>
        <taxon>Pezizomycotina</taxon>
        <taxon>Dothideomycetes</taxon>
        <taxon>Dothideomycetes incertae sedis</taxon>
        <taxon>Coniosporium</taxon>
    </lineage>
</organism>
<protein>
    <submittedName>
        <fullName evidence="1">Uncharacterized protein</fullName>
    </submittedName>
</protein>
<proteinExistence type="predicted"/>
<evidence type="ECO:0000313" key="2">
    <source>
        <dbReference type="Proteomes" id="UP001172680"/>
    </source>
</evidence>
<keyword evidence="2" id="KW-1185">Reference proteome</keyword>
<name>A0ACC2YGV7_9PEZI</name>
<evidence type="ECO:0000313" key="1">
    <source>
        <dbReference type="EMBL" id="KAJ9634545.1"/>
    </source>
</evidence>
<accession>A0ACC2YGV7</accession>
<reference evidence="1" key="1">
    <citation type="submission" date="2022-10" db="EMBL/GenBank/DDBJ databases">
        <title>Culturing micro-colonial fungi from biological soil crusts in the Mojave desert and describing Neophaeococcomyces mojavensis, and introducing the new genera and species Taxawa tesnikishii.</title>
        <authorList>
            <person name="Kurbessoian T."/>
            <person name="Stajich J.E."/>
        </authorList>
    </citation>
    <scope>NUCLEOTIDE SEQUENCE</scope>
    <source>
        <strain evidence="1">JES_115</strain>
    </source>
</reference>
<dbReference type="EMBL" id="JAPDRP010000032">
    <property type="protein sequence ID" value="KAJ9634545.1"/>
    <property type="molecule type" value="Genomic_DNA"/>
</dbReference>
<comment type="caution">
    <text evidence="1">The sequence shown here is derived from an EMBL/GenBank/DDBJ whole genome shotgun (WGS) entry which is preliminary data.</text>
</comment>
<gene>
    <name evidence="1" type="ORF">H2199_009002</name>
</gene>